<reference evidence="2 3" key="1">
    <citation type="journal article" date="2016" name="Sci. Rep.">
        <title>Metabolic traits of an uncultured archaeal lineage -MSBL1- from brine pools of the Red Sea.</title>
        <authorList>
            <person name="Mwirichia R."/>
            <person name="Alam I."/>
            <person name="Rashid M."/>
            <person name="Vinu M."/>
            <person name="Ba-Alawi W."/>
            <person name="Anthony Kamau A."/>
            <person name="Kamanda Ngugi D."/>
            <person name="Goker M."/>
            <person name="Klenk H.P."/>
            <person name="Bajic V."/>
            <person name="Stingl U."/>
        </authorList>
    </citation>
    <scope>NUCLEOTIDE SEQUENCE [LARGE SCALE GENOMIC DNA]</scope>
    <source>
        <strain evidence="2">SCGC-AAA259I09</strain>
    </source>
</reference>
<keyword evidence="3" id="KW-1185">Reference proteome</keyword>
<name>A0A133UMF5_9EURY</name>
<protein>
    <submittedName>
        <fullName evidence="2">Uncharacterized protein</fullName>
    </submittedName>
</protein>
<proteinExistence type="predicted"/>
<evidence type="ECO:0000256" key="1">
    <source>
        <dbReference type="SAM" id="MobiDB-lite"/>
    </source>
</evidence>
<comment type="caution">
    <text evidence="2">The sequence shown here is derived from an EMBL/GenBank/DDBJ whole genome shotgun (WGS) entry which is preliminary data.</text>
</comment>
<dbReference type="EMBL" id="LHXR01000143">
    <property type="protein sequence ID" value="KXA95418.1"/>
    <property type="molecule type" value="Genomic_DNA"/>
</dbReference>
<evidence type="ECO:0000313" key="3">
    <source>
        <dbReference type="Proteomes" id="UP000070463"/>
    </source>
</evidence>
<organism evidence="2 3">
    <name type="scientific">candidate division MSBL1 archaeon SCGC-AAA259I09</name>
    <dbReference type="NCBI Taxonomy" id="1698267"/>
    <lineage>
        <taxon>Archaea</taxon>
        <taxon>Methanobacteriati</taxon>
        <taxon>Methanobacteriota</taxon>
        <taxon>candidate division MSBL1</taxon>
    </lineage>
</organism>
<dbReference type="Proteomes" id="UP000070463">
    <property type="component" value="Unassembled WGS sequence"/>
</dbReference>
<evidence type="ECO:0000313" key="2">
    <source>
        <dbReference type="EMBL" id="KXA95418.1"/>
    </source>
</evidence>
<dbReference type="AlphaFoldDB" id="A0A133UMF5"/>
<gene>
    <name evidence="2" type="ORF">AKJ37_06855</name>
</gene>
<sequence length="76" mass="8507">MFPVSFPSVVKKGIEREIRSREGNGKRRRGRKHQQQPDRKEKPAAAPARSIEVPESLFRKSIPKVSKTPAASLAIS</sequence>
<feature type="region of interest" description="Disordered" evidence="1">
    <location>
        <begin position="13"/>
        <end position="76"/>
    </location>
</feature>
<feature type="compositionally biased region" description="Basic and acidic residues" evidence="1">
    <location>
        <begin position="13"/>
        <end position="25"/>
    </location>
</feature>
<accession>A0A133UMF5</accession>